<feature type="region of interest" description="Disordered" evidence="1">
    <location>
        <begin position="78"/>
        <end position="145"/>
    </location>
</feature>
<sequence length="145" mass="15475">MSEADTGAGESLLSGPRELRHVSEGGNGNRTVDAVRTQGRRDPVHHPEHIDANGNVAVLEVPKHCDLHVLAFILVMPPRQGRGGERGRRNKRPGGRGGRGGQYMGLRPPRRRSIAGDGVDVGKMASPPTPEGRSVGAEAEELEKV</sequence>
<evidence type="ECO:0000313" key="2">
    <source>
        <dbReference type="EMBL" id="RRT69933.1"/>
    </source>
</evidence>
<protein>
    <submittedName>
        <fullName evidence="2">Uncharacterized protein</fullName>
    </submittedName>
</protein>
<accession>A0A427A152</accession>
<proteinExistence type="predicted"/>
<feature type="compositionally biased region" description="Basic and acidic residues" evidence="1">
    <location>
        <begin position="39"/>
        <end position="51"/>
    </location>
</feature>
<evidence type="ECO:0000256" key="1">
    <source>
        <dbReference type="SAM" id="MobiDB-lite"/>
    </source>
</evidence>
<name>A0A427A152_ENSVE</name>
<reference evidence="2 3" key="1">
    <citation type="journal article" date="2014" name="Agronomy (Basel)">
        <title>A Draft Genome Sequence for Ensete ventricosum, the Drought-Tolerant Tree Against Hunger.</title>
        <authorList>
            <person name="Harrison J."/>
            <person name="Moore K.A."/>
            <person name="Paszkiewicz K."/>
            <person name="Jones T."/>
            <person name="Grant M."/>
            <person name="Ambacheew D."/>
            <person name="Muzemil S."/>
            <person name="Studholme D.J."/>
        </authorList>
    </citation>
    <scope>NUCLEOTIDE SEQUENCE [LARGE SCALE GENOMIC DNA]</scope>
</reference>
<evidence type="ECO:0000313" key="3">
    <source>
        <dbReference type="Proteomes" id="UP000287651"/>
    </source>
</evidence>
<dbReference type="AlphaFoldDB" id="A0A427A152"/>
<gene>
    <name evidence="2" type="ORF">B296_00036864</name>
</gene>
<dbReference type="EMBL" id="AMZH03004181">
    <property type="protein sequence ID" value="RRT69933.1"/>
    <property type="molecule type" value="Genomic_DNA"/>
</dbReference>
<feature type="region of interest" description="Disordered" evidence="1">
    <location>
        <begin position="1"/>
        <end position="51"/>
    </location>
</feature>
<dbReference type="Proteomes" id="UP000287651">
    <property type="component" value="Unassembled WGS sequence"/>
</dbReference>
<organism evidence="2 3">
    <name type="scientific">Ensete ventricosum</name>
    <name type="common">Abyssinian banana</name>
    <name type="synonym">Musa ensete</name>
    <dbReference type="NCBI Taxonomy" id="4639"/>
    <lineage>
        <taxon>Eukaryota</taxon>
        <taxon>Viridiplantae</taxon>
        <taxon>Streptophyta</taxon>
        <taxon>Embryophyta</taxon>
        <taxon>Tracheophyta</taxon>
        <taxon>Spermatophyta</taxon>
        <taxon>Magnoliopsida</taxon>
        <taxon>Liliopsida</taxon>
        <taxon>Zingiberales</taxon>
        <taxon>Musaceae</taxon>
        <taxon>Ensete</taxon>
    </lineage>
</organism>
<comment type="caution">
    <text evidence="2">The sequence shown here is derived from an EMBL/GenBank/DDBJ whole genome shotgun (WGS) entry which is preliminary data.</text>
</comment>